<proteinExistence type="predicted"/>
<gene>
    <name evidence="1" type="ORF">GCM10007383_14390</name>
</gene>
<organism evidence="1 2">
    <name type="scientific">Arenibacter certesii</name>
    <dbReference type="NCBI Taxonomy" id="228955"/>
    <lineage>
        <taxon>Bacteria</taxon>
        <taxon>Pseudomonadati</taxon>
        <taxon>Bacteroidota</taxon>
        <taxon>Flavobacteriia</taxon>
        <taxon>Flavobacteriales</taxon>
        <taxon>Flavobacteriaceae</taxon>
        <taxon>Arenibacter</taxon>
    </lineage>
</organism>
<protein>
    <recommendedName>
        <fullName evidence="3">Peptidoglycan-binding protein LysM</fullName>
    </recommendedName>
</protein>
<reference evidence="1" key="1">
    <citation type="journal article" date="2014" name="Int. J. Syst. Evol. Microbiol.">
        <title>Complete genome sequence of Corynebacterium casei LMG S-19264T (=DSM 44701T), isolated from a smear-ripened cheese.</title>
        <authorList>
            <consortium name="US DOE Joint Genome Institute (JGI-PGF)"/>
            <person name="Walter F."/>
            <person name="Albersmeier A."/>
            <person name="Kalinowski J."/>
            <person name="Ruckert C."/>
        </authorList>
    </citation>
    <scope>NUCLEOTIDE SEQUENCE</scope>
    <source>
        <strain evidence="1">KCTC 12113</strain>
    </source>
</reference>
<reference evidence="1" key="2">
    <citation type="submission" date="2020-09" db="EMBL/GenBank/DDBJ databases">
        <authorList>
            <person name="Sun Q."/>
            <person name="Kim S."/>
        </authorList>
    </citation>
    <scope>NUCLEOTIDE SEQUENCE</scope>
    <source>
        <strain evidence="1">KCTC 12113</strain>
    </source>
</reference>
<dbReference type="EMBL" id="BMWP01000007">
    <property type="protein sequence ID" value="GGW30225.1"/>
    <property type="molecule type" value="Genomic_DNA"/>
</dbReference>
<name>A0A918ISE5_9FLAO</name>
<sequence>MLIAGMELVFAQEATTTVNLVLADIVSIDPGSAAKGGTVDFYYDNVHDYNSEKTATIPNSLIITFSRPFSLKVRANGENFENGSHVIPVNVLTVKCNESSEITGTATPIILSTQDQVLINGEGSGSKLKLDLDYTIPKARSSSAAILGKPAGKYTQKVTYTATAL</sequence>
<evidence type="ECO:0000313" key="2">
    <source>
        <dbReference type="Proteomes" id="UP000634668"/>
    </source>
</evidence>
<evidence type="ECO:0000313" key="1">
    <source>
        <dbReference type="EMBL" id="GGW30225.1"/>
    </source>
</evidence>
<keyword evidence="2" id="KW-1185">Reference proteome</keyword>
<comment type="caution">
    <text evidence="1">The sequence shown here is derived from an EMBL/GenBank/DDBJ whole genome shotgun (WGS) entry which is preliminary data.</text>
</comment>
<accession>A0A918ISE5</accession>
<evidence type="ECO:0008006" key="3">
    <source>
        <dbReference type="Google" id="ProtNLM"/>
    </source>
</evidence>
<dbReference type="AlphaFoldDB" id="A0A918ISE5"/>
<dbReference type="Proteomes" id="UP000634668">
    <property type="component" value="Unassembled WGS sequence"/>
</dbReference>